<feature type="transmembrane region" description="Helical" evidence="1">
    <location>
        <begin position="12"/>
        <end position="35"/>
    </location>
</feature>
<accession>A0AAV9HN45</accession>
<dbReference type="AlphaFoldDB" id="A0AAV9HN45"/>
<organism evidence="2 3">
    <name type="scientific">Cladorrhinum samala</name>
    <dbReference type="NCBI Taxonomy" id="585594"/>
    <lineage>
        <taxon>Eukaryota</taxon>
        <taxon>Fungi</taxon>
        <taxon>Dikarya</taxon>
        <taxon>Ascomycota</taxon>
        <taxon>Pezizomycotina</taxon>
        <taxon>Sordariomycetes</taxon>
        <taxon>Sordariomycetidae</taxon>
        <taxon>Sordariales</taxon>
        <taxon>Podosporaceae</taxon>
        <taxon>Cladorrhinum</taxon>
    </lineage>
</organism>
<reference evidence="2" key="2">
    <citation type="submission" date="2023-06" db="EMBL/GenBank/DDBJ databases">
        <authorList>
            <consortium name="Lawrence Berkeley National Laboratory"/>
            <person name="Mondo S.J."/>
            <person name="Hensen N."/>
            <person name="Bonometti L."/>
            <person name="Westerberg I."/>
            <person name="Brannstrom I.O."/>
            <person name="Guillou S."/>
            <person name="Cros-Aarteil S."/>
            <person name="Calhoun S."/>
            <person name="Haridas S."/>
            <person name="Kuo A."/>
            <person name="Pangilinan J."/>
            <person name="Riley R."/>
            <person name="Labutti K."/>
            <person name="Andreopoulos B."/>
            <person name="Lipzen A."/>
            <person name="Chen C."/>
            <person name="Yanf M."/>
            <person name="Daum C."/>
            <person name="Ng V."/>
            <person name="Clum A."/>
            <person name="Steindorff A."/>
            <person name="Ohm R."/>
            <person name="Martin F."/>
            <person name="Silar P."/>
            <person name="Natvig D."/>
            <person name="Lalanne C."/>
            <person name="Gautier V."/>
            <person name="Ament-Velasquez S.L."/>
            <person name="Kruys A."/>
            <person name="Hutchinson M.I."/>
            <person name="Powell A.J."/>
            <person name="Barry K."/>
            <person name="Miller A.N."/>
            <person name="Grigoriev I.V."/>
            <person name="Debuchy R."/>
            <person name="Gladieux P."/>
            <person name="Thoren M.H."/>
            <person name="Johannesson H."/>
        </authorList>
    </citation>
    <scope>NUCLEOTIDE SEQUENCE</scope>
    <source>
        <strain evidence="2">PSN324</strain>
    </source>
</reference>
<reference evidence="2" key="1">
    <citation type="journal article" date="2023" name="Mol. Phylogenet. Evol.">
        <title>Genome-scale phylogeny and comparative genomics of the fungal order Sordariales.</title>
        <authorList>
            <person name="Hensen N."/>
            <person name="Bonometti L."/>
            <person name="Westerberg I."/>
            <person name="Brannstrom I.O."/>
            <person name="Guillou S."/>
            <person name="Cros-Aarteil S."/>
            <person name="Calhoun S."/>
            <person name="Haridas S."/>
            <person name="Kuo A."/>
            <person name="Mondo S."/>
            <person name="Pangilinan J."/>
            <person name="Riley R."/>
            <person name="LaButti K."/>
            <person name="Andreopoulos B."/>
            <person name="Lipzen A."/>
            <person name="Chen C."/>
            <person name="Yan M."/>
            <person name="Daum C."/>
            <person name="Ng V."/>
            <person name="Clum A."/>
            <person name="Steindorff A."/>
            <person name="Ohm R.A."/>
            <person name="Martin F."/>
            <person name="Silar P."/>
            <person name="Natvig D.O."/>
            <person name="Lalanne C."/>
            <person name="Gautier V."/>
            <person name="Ament-Velasquez S.L."/>
            <person name="Kruys A."/>
            <person name="Hutchinson M.I."/>
            <person name="Powell A.J."/>
            <person name="Barry K."/>
            <person name="Miller A.N."/>
            <person name="Grigoriev I.V."/>
            <person name="Debuchy R."/>
            <person name="Gladieux P."/>
            <person name="Hiltunen Thoren M."/>
            <person name="Johannesson H."/>
        </authorList>
    </citation>
    <scope>NUCLEOTIDE SEQUENCE</scope>
    <source>
        <strain evidence="2">PSN324</strain>
    </source>
</reference>
<keyword evidence="3" id="KW-1185">Reference proteome</keyword>
<dbReference type="Proteomes" id="UP001321749">
    <property type="component" value="Unassembled WGS sequence"/>
</dbReference>
<proteinExistence type="predicted"/>
<keyword evidence="1" id="KW-1133">Transmembrane helix</keyword>
<keyword evidence="1" id="KW-0812">Transmembrane</keyword>
<dbReference type="EMBL" id="MU864976">
    <property type="protein sequence ID" value="KAK4462191.1"/>
    <property type="molecule type" value="Genomic_DNA"/>
</dbReference>
<sequence length="119" mass="13731">MLGCRPNGLIKVVMLMFSVICVFLSLCVCVFVYAGKWWSLDIGETSKRKGLYVMLQPYVFITCSIIIYVIVFDLRLLIVYVSLWGIYFKLMDYLHESFSRVGGMIDLSNPPFSYKISSR</sequence>
<comment type="caution">
    <text evidence="2">The sequence shown here is derived from an EMBL/GenBank/DDBJ whole genome shotgun (WGS) entry which is preliminary data.</text>
</comment>
<protein>
    <submittedName>
        <fullName evidence="2">Uncharacterized protein</fullName>
    </submittedName>
</protein>
<evidence type="ECO:0000256" key="1">
    <source>
        <dbReference type="SAM" id="Phobius"/>
    </source>
</evidence>
<gene>
    <name evidence="2" type="ORF">QBC42DRAFT_268360</name>
</gene>
<evidence type="ECO:0000313" key="3">
    <source>
        <dbReference type="Proteomes" id="UP001321749"/>
    </source>
</evidence>
<evidence type="ECO:0000313" key="2">
    <source>
        <dbReference type="EMBL" id="KAK4462191.1"/>
    </source>
</evidence>
<feature type="transmembrane region" description="Helical" evidence="1">
    <location>
        <begin position="55"/>
        <end position="88"/>
    </location>
</feature>
<keyword evidence="1" id="KW-0472">Membrane</keyword>
<name>A0AAV9HN45_9PEZI</name>